<organism evidence="1 2">
    <name type="scientific">Candidatus Neptunichlamydia vexilliferae</name>
    <dbReference type="NCBI Taxonomy" id="1651774"/>
    <lineage>
        <taxon>Bacteria</taxon>
        <taxon>Pseudomonadati</taxon>
        <taxon>Chlamydiota</taxon>
        <taxon>Chlamydiia</taxon>
        <taxon>Parachlamydiales</taxon>
        <taxon>Simkaniaceae</taxon>
        <taxon>Candidatus Neptunichlamydia</taxon>
    </lineage>
</organism>
<dbReference type="EMBL" id="JAAEJV010000028">
    <property type="protein sequence ID" value="MBF5059555.1"/>
    <property type="molecule type" value="Genomic_DNA"/>
</dbReference>
<dbReference type="SUPFAM" id="SSF101898">
    <property type="entry name" value="NHL repeat"/>
    <property type="match status" value="1"/>
</dbReference>
<comment type="caution">
    <text evidence="1">The sequence shown here is derived from an EMBL/GenBank/DDBJ whole genome shotgun (WGS) entry which is preliminary data.</text>
</comment>
<sequence length="441" mass="50421">MLKLILISTIWNYDKSFLPNNPGQLTNLLDQNKEGLEYHYEEGYLTQISHTSGQAITLEYVDGHLHSVAGPGGKTLYYEYGLEGRLQEVRDNEGTLSCYDYDDGNRLAAIYNGRGNKIFSAKYDEYHRATEQVIGENLISQAFNLRDRYASIEGVANAYEHHFDPEYRPKLIQDALGREIEFTYGKESGPQKVTTSTGLEIEYEYDSQGNLIKVIDQYEGERRFSYNSQEKISSEIDGEGNKVLYQYDPQGRLIEVYRPFLLSSIGVIDGQAVIEGDIRYLTTFEYDGDSNLLKSITYPDGQKETYCYNALGFPVQIKLPNGIIIDRKYDERNRLIEVQSQGKVVKYDYDTRDQIIKTTSGQKSSHFSYDASGNLSSLTDASDRVTEYEYDSYEKLVKTIDPLRHSSTYEYCPSGLSTITLPNGSIREIFYDEYPRPVAIR</sequence>
<dbReference type="InterPro" id="IPR050708">
    <property type="entry name" value="T6SS_VgrG/RHS"/>
</dbReference>
<dbReference type="Pfam" id="PF05593">
    <property type="entry name" value="RHS_repeat"/>
    <property type="match status" value="2"/>
</dbReference>
<dbReference type="PANTHER" id="PTHR32305">
    <property type="match status" value="1"/>
</dbReference>
<name>A0ABS0AZJ8_9BACT</name>
<dbReference type="Gene3D" id="2.180.10.10">
    <property type="entry name" value="RHS repeat-associated core"/>
    <property type="match status" value="2"/>
</dbReference>
<proteinExistence type="predicted"/>
<protein>
    <recommendedName>
        <fullName evidence="3">Rhs family protein</fullName>
    </recommendedName>
</protein>
<dbReference type="PANTHER" id="PTHR32305:SF15">
    <property type="entry name" value="PROTEIN RHSA-RELATED"/>
    <property type="match status" value="1"/>
</dbReference>
<evidence type="ECO:0000313" key="1">
    <source>
        <dbReference type="EMBL" id="MBF5059555.1"/>
    </source>
</evidence>
<evidence type="ECO:0008006" key="3">
    <source>
        <dbReference type="Google" id="ProtNLM"/>
    </source>
</evidence>
<evidence type="ECO:0000313" key="2">
    <source>
        <dbReference type="Proteomes" id="UP001194714"/>
    </source>
</evidence>
<dbReference type="NCBIfam" id="TIGR01643">
    <property type="entry name" value="YD_repeat_2x"/>
    <property type="match status" value="1"/>
</dbReference>
<dbReference type="Proteomes" id="UP001194714">
    <property type="component" value="Unassembled WGS sequence"/>
</dbReference>
<gene>
    <name evidence="1" type="ORF">NEPTK9_001069</name>
</gene>
<accession>A0ABS0AZJ8</accession>
<dbReference type="RefSeq" id="WP_194847860.1">
    <property type="nucleotide sequence ID" value="NZ_JAAEJV010000028.1"/>
</dbReference>
<reference evidence="1 2" key="1">
    <citation type="submission" date="2020-01" db="EMBL/GenBank/DDBJ databases">
        <title>Draft genome sequence of Cand. Neptunochlamydia vexilliferae K9.</title>
        <authorList>
            <person name="Schulz F."/>
            <person name="Koestlbacher S."/>
            <person name="Wascher F."/>
            <person name="Pizzetti I."/>
            <person name="Horn M."/>
        </authorList>
    </citation>
    <scope>NUCLEOTIDE SEQUENCE [LARGE SCALE GENOMIC DNA]</scope>
    <source>
        <strain evidence="1 2">K9</strain>
    </source>
</reference>
<keyword evidence="2" id="KW-1185">Reference proteome</keyword>
<dbReference type="InterPro" id="IPR006530">
    <property type="entry name" value="YD"/>
</dbReference>
<dbReference type="InterPro" id="IPR031325">
    <property type="entry name" value="RHS_repeat"/>
</dbReference>